<evidence type="ECO:0000256" key="8">
    <source>
        <dbReference type="ARBA" id="ARBA00023136"/>
    </source>
</evidence>
<dbReference type="PANTHER" id="PTHR34990">
    <property type="entry name" value="UDP-2,3-DIACYLGLUCOSAMINE HYDROLASE-RELATED"/>
    <property type="match status" value="1"/>
</dbReference>
<organism evidence="12 14">
    <name type="scientific">Solemya velum gill symbiont</name>
    <dbReference type="NCBI Taxonomy" id="2340"/>
    <lineage>
        <taxon>Bacteria</taxon>
        <taxon>Pseudomonadati</taxon>
        <taxon>Pseudomonadota</taxon>
        <taxon>Gammaproteobacteria</taxon>
        <taxon>sulfur-oxidizing symbionts</taxon>
    </lineage>
</organism>
<evidence type="ECO:0000313" key="15">
    <source>
        <dbReference type="Proteomes" id="UP000190962"/>
    </source>
</evidence>
<dbReference type="GO" id="GO:0019897">
    <property type="term" value="C:extrinsic component of plasma membrane"/>
    <property type="evidence" value="ECO:0007669"/>
    <property type="project" value="UniProtKB-UniRule"/>
</dbReference>
<feature type="binding site" evidence="10">
    <location>
        <position position="16"/>
    </location>
    <ligand>
        <name>Mn(2+)</name>
        <dbReference type="ChEBI" id="CHEBI:29035"/>
        <label>1</label>
    </ligand>
</feature>
<feature type="binding site" evidence="10">
    <location>
        <position position="203"/>
    </location>
    <ligand>
        <name>Mn(2+)</name>
        <dbReference type="ChEBI" id="CHEBI:29035"/>
        <label>2</label>
    </ligand>
</feature>
<comment type="subcellular location">
    <subcellularLocation>
        <location evidence="10">Cell inner membrane</location>
        <topology evidence="10">Peripheral membrane protein</topology>
        <orientation evidence="10">Cytoplasmic side</orientation>
    </subcellularLocation>
</comment>
<feature type="binding site" evidence="10">
    <location>
        <position position="130"/>
    </location>
    <ligand>
        <name>substrate</name>
    </ligand>
</feature>
<keyword evidence="8 10" id="KW-0472">Membrane</keyword>
<evidence type="ECO:0000313" key="12">
    <source>
        <dbReference type="EMBL" id="KHF24646.1"/>
    </source>
</evidence>
<name>A0A0B0HB15_SOVGS</name>
<dbReference type="AlphaFoldDB" id="A0A0B0HB15"/>
<feature type="binding site" evidence="10">
    <location>
        <position position="18"/>
    </location>
    <ligand>
        <name>Mn(2+)</name>
        <dbReference type="ChEBI" id="CHEBI:29035"/>
        <label>1</label>
    </ligand>
</feature>
<comment type="similarity">
    <text evidence="10">Belongs to the LpxH family.</text>
</comment>
<feature type="binding site" evidence="10">
    <location>
        <position position="205"/>
    </location>
    <ligand>
        <name>Mn(2+)</name>
        <dbReference type="ChEBI" id="CHEBI:29035"/>
        <label>1</label>
    </ligand>
</feature>
<accession>A0A0B0HB15</accession>
<comment type="function">
    <text evidence="10">Hydrolyzes the pyrophosphate bond of UDP-2,3-diacylglucosamine to yield 2,3-diacylglucosamine 1-phosphate (lipid X) and UMP by catalyzing the attack of water at the alpha-P atom. Involved in the biosynthesis of lipid A, a phosphorylated glycolipid that anchors the lipopolysaccharide to the outer membrane of the cell.</text>
</comment>
<dbReference type="UniPathway" id="UPA00359">
    <property type="reaction ID" value="UER00480"/>
</dbReference>
<comment type="cofactor">
    <cofactor evidence="10">
        <name>Mn(2+)</name>
        <dbReference type="ChEBI" id="CHEBI:29035"/>
    </cofactor>
    <text evidence="10">Binds 2 Mn(2+) ions per subunit in a binuclear metal center.</text>
</comment>
<dbReference type="GO" id="GO:0005737">
    <property type="term" value="C:cytoplasm"/>
    <property type="evidence" value="ECO:0007669"/>
    <property type="project" value="InterPro"/>
</dbReference>
<protein>
    <recommendedName>
        <fullName evidence="10">UDP-2,3-diacylglucosamine hydrolase</fullName>
        <ecNumber evidence="10">3.6.1.54</ecNumber>
    </recommendedName>
    <alternativeName>
        <fullName evidence="10">UDP-2,3-diacylglucosamine diphosphatase</fullName>
    </alternativeName>
</protein>
<keyword evidence="5 10" id="KW-0479">Metal-binding</keyword>
<comment type="caution">
    <text evidence="12">The sequence shown here is derived from an EMBL/GenBank/DDBJ whole genome shotgun (WGS) entry which is preliminary data.</text>
</comment>
<feature type="binding site" evidence="10">
    <location>
        <position position="203"/>
    </location>
    <ligand>
        <name>substrate</name>
    </ligand>
</feature>
<evidence type="ECO:0000256" key="1">
    <source>
        <dbReference type="ARBA" id="ARBA00022475"/>
    </source>
</evidence>
<keyword evidence="2 10" id="KW-0444">Lipid biosynthesis</keyword>
<dbReference type="InterPro" id="IPR010138">
    <property type="entry name" value="UDP-diacylglucosamine_Hdrlase"/>
</dbReference>
<dbReference type="RefSeq" id="WP_052132120.1">
    <property type="nucleotide sequence ID" value="NZ_JRAA01000002.1"/>
</dbReference>
<dbReference type="HAMAP" id="MF_00575">
    <property type="entry name" value="LpxH"/>
    <property type="match status" value="1"/>
</dbReference>
<comment type="caution">
    <text evidence="10">Lacks conserved residue(s) required for the propagation of feature annotation.</text>
</comment>
<keyword evidence="14" id="KW-1185">Reference proteome</keyword>
<feature type="binding site" evidence="10">
    <location>
        <position position="49"/>
    </location>
    <ligand>
        <name>Mn(2+)</name>
        <dbReference type="ChEBI" id="CHEBI:29035"/>
        <label>2</label>
    </ligand>
</feature>
<feature type="binding site" evidence="10">
    <location>
        <position position="168"/>
    </location>
    <ligand>
        <name>substrate</name>
    </ligand>
</feature>
<dbReference type="NCBIfam" id="NF003743">
    <property type="entry name" value="PRK05340.1"/>
    <property type="match status" value="1"/>
</dbReference>
<dbReference type="GO" id="GO:0009245">
    <property type="term" value="P:lipid A biosynthetic process"/>
    <property type="evidence" value="ECO:0007669"/>
    <property type="project" value="UniProtKB-UniRule"/>
</dbReference>
<dbReference type="EMBL" id="JRAA01000002">
    <property type="protein sequence ID" value="KHF24646.1"/>
    <property type="molecule type" value="Genomic_DNA"/>
</dbReference>
<dbReference type="PATRIC" id="fig|2340.3.peg.1289"/>
<comment type="catalytic activity">
    <reaction evidence="10">
        <text>UDP-2-N,3-O-bis[(3R)-3-hydroxytetradecanoyl]-alpha-D-glucosamine + H2O = 2-N,3-O-bis[(3R)-3-hydroxytetradecanoyl]-alpha-D-glucosaminyl 1-phosphate + UMP + 2 H(+)</text>
        <dbReference type="Rhea" id="RHEA:25213"/>
        <dbReference type="ChEBI" id="CHEBI:15377"/>
        <dbReference type="ChEBI" id="CHEBI:15378"/>
        <dbReference type="ChEBI" id="CHEBI:57865"/>
        <dbReference type="ChEBI" id="CHEBI:57957"/>
        <dbReference type="ChEBI" id="CHEBI:78847"/>
        <dbReference type="EC" id="3.6.1.54"/>
    </reaction>
</comment>
<gene>
    <name evidence="10 12" type="primary">lpxH</name>
    <name evidence="13" type="ORF">BOV88_11910</name>
    <name evidence="12" type="ORF">JV46_10860</name>
</gene>
<keyword evidence="9 10" id="KW-0464">Manganese</keyword>
<dbReference type="NCBIfam" id="TIGR01854">
    <property type="entry name" value="lipid_A_lpxH"/>
    <property type="match status" value="1"/>
</dbReference>
<feature type="domain" description="Calcineurin-like phosphoesterase" evidence="11">
    <location>
        <begin position="11"/>
        <end position="206"/>
    </location>
</feature>
<keyword evidence="6 10" id="KW-0378">Hydrolase</keyword>
<evidence type="ECO:0000256" key="2">
    <source>
        <dbReference type="ARBA" id="ARBA00022516"/>
    </source>
</evidence>
<keyword evidence="1 10" id="KW-1003">Cell membrane</keyword>
<keyword evidence="7 10" id="KW-0443">Lipid metabolism</keyword>
<dbReference type="STRING" id="2340.JV46_10860"/>
<evidence type="ECO:0000313" key="13">
    <source>
        <dbReference type="EMBL" id="OOY34054.1"/>
    </source>
</evidence>
<evidence type="ECO:0000256" key="9">
    <source>
        <dbReference type="ARBA" id="ARBA00023211"/>
    </source>
</evidence>
<keyword evidence="4 10" id="KW-0441">Lipid A biosynthesis</keyword>
<dbReference type="Proteomes" id="UP000030856">
    <property type="component" value="Unassembled WGS sequence"/>
</dbReference>
<sequence>MSTPESQSNEILFISDLHLSPEYPATVQRFLNFLNNRARQADAIFILGDLFDAWLGDDDNEAPYQDIRVQIGMLTSSGTEVLIQHGNRDFLLGDDFCRHTGTQLVPDEMVVDLFGTKTLLMHGDTLCTDDTGYLKAREYLRSDAFANDFLGRKLEERKVIAADYRKQSGEATSLLPGDIMDVNQSAVESVMNKHDVTRLIHGHTHRQARHQFEINGKTCERIVLGEWHSDQGMALSVSQDGIEELLL</sequence>
<dbReference type="Proteomes" id="UP000190962">
    <property type="component" value="Unassembled WGS sequence"/>
</dbReference>
<evidence type="ECO:0000256" key="7">
    <source>
        <dbReference type="ARBA" id="ARBA00023098"/>
    </source>
</evidence>
<evidence type="ECO:0000256" key="3">
    <source>
        <dbReference type="ARBA" id="ARBA00022519"/>
    </source>
</evidence>
<dbReference type="Gene3D" id="3.60.21.10">
    <property type="match status" value="1"/>
</dbReference>
<feature type="binding site" evidence="10">
    <location>
        <position position="172"/>
    </location>
    <ligand>
        <name>substrate</name>
    </ligand>
</feature>
<evidence type="ECO:0000256" key="10">
    <source>
        <dbReference type="HAMAP-Rule" id="MF_00575"/>
    </source>
</evidence>
<feature type="binding site" evidence="10">
    <location>
        <position position="122"/>
    </location>
    <ligand>
        <name>Mn(2+)</name>
        <dbReference type="ChEBI" id="CHEBI:29035"/>
        <label>2</label>
    </ligand>
</feature>
<dbReference type="PANTHER" id="PTHR34990:SF1">
    <property type="entry name" value="UDP-2,3-DIACYLGLUCOSAMINE HYDROLASE"/>
    <property type="match status" value="1"/>
</dbReference>
<dbReference type="InterPro" id="IPR043461">
    <property type="entry name" value="LpxH-like"/>
</dbReference>
<evidence type="ECO:0000256" key="6">
    <source>
        <dbReference type="ARBA" id="ARBA00022801"/>
    </source>
</evidence>
<dbReference type="eggNOG" id="COG2908">
    <property type="taxonomic scope" value="Bacteria"/>
</dbReference>
<reference evidence="12 14" key="1">
    <citation type="journal article" date="2014" name="BMC Genomics">
        <title>The genome of the intracellular bacterium of the coastal bivalve, Solemya velum: a blueprint for thriving in and out of symbiosis.</title>
        <authorList>
            <person name="Dmytrenko O."/>
            <person name="Russell S.L."/>
            <person name="Loo W.T."/>
            <person name="Fontanez K.M."/>
            <person name="Liao L."/>
            <person name="Roeselers G."/>
            <person name="Sharma R."/>
            <person name="Stewart F.J."/>
            <person name="Newton I.L."/>
            <person name="Woyke T."/>
            <person name="Wu D."/>
            <person name="Lang J.M."/>
            <person name="Eisen J.A."/>
            <person name="Cavanaugh C.M."/>
        </authorList>
    </citation>
    <scope>NUCLEOTIDE SEQUENCE [LARGE SCALE GENOMIC DNA]</scope>
    <source>
        <strain evidence="12 14">WH</strain>
    </source>
</reference>
<keyword evidence="3 10" id="KW-0997">Cell inner membrane</keyword>
<dbReference type="EC" id="3.6.1.54" evidence="10"/>
<evidence type="ECO:0000256" key="4">
    <source>
        <dbReference type="ARBA" id="ARBA00022556"/>
    </source>
</evidence>
<feature type="binding site" evidence="10">
    <location>
        <position position="87"/>
    </location>
    <ligand>
        <name>Mn(2+)</name>
        <dbReference type="ChEBI" id="CHEBI:29035"/>
        <label>2</label>
    </ligand>
</feature>
<dbReference type="SUPFAM" id="SSF56300">
    <property type="entry name" value="Metallo-dependent phosphatases"/>
    <property type="match status" value="1"/>
</dbReference>
<dbReference type="EMBL" id="MPNX01000023">
    <property type="protein sequence ID" value="OOY34054.1"/>
    <property type="molecule type" value="Genomic_DNA"/>
</dbReference>
<dbReference type="GO" id="GO:0008758">
    <property type="term" value="F:UDP-2,3-diacylglucosamine hydrolase activity"/>
    <property type="evidence" value="ECO:0007669"/>
    <property type="project" value="UniProtKB-UniRule"/>
</dbReference>
<feature type="binding site" evidence="10">
    <location>
        <begin position="87"/>
        <end position="88"/>
    </location>
    <ligand>
        <name>substrate</name>
    </ligand>
</feature>
<proteinExistence type="inferred from homology"/>
<reference evidence="13 15" key="2">
    <citation type="submission" date="2016-11" db="EMBL/GenBank/DDBJ databases">
        <title>Mixed transmission modes and dynamic genome evolution in an obligate animal-bacterial symbiosis.</title>
        <authorList>
            <person name="Russell S.L."/>
            <person name="Corbett-Detig R.B."/>
            <person name="Cavanaugh C.M."/>
        </authorList>
    </citation>
    <scope>NUCLEOTIDE SEQUENCE [LARGE SCALE GENOMIC DNA]</scope>
    <source>
        <strain evidence="13">MA-KB16</strain>
    </source>
</reference>
<evidence type="ECO:0000259" key="11">
    <source>
        <dbReference type="Pfam" id="PF00149"/>
    </source>
</evidence>
<dbReference type="CDD" id="cd07398">
    <property type="entry name" value="MPP_YbbF-LpxH"/>
    <property type="match status" value="1"/>
</dbReference>
<dbReference type="GO" id="GO:0030145">
    <property type="term" value="F:manganese ion binding"/>
    <property type="evidence" value="ECO:0007669"/>
    <property type="project" value="UniProtKB-UniRule"/>
</dbReference>
<comment type="pathway">
    <text evidence="10">Glycolipid biosynthesis; lipid IV(A) biosynthesis; lipid IV(A) from (3R)-3-hydroxytetradecanoyl-[acyl-carrier-protein] and UDP-N-acetyl-alpha-D-glucosamine: step 4/6.</text>
</comment>
<dbReference type="InterPro" id="IPR004843">
    <property type="entry name" value="Calcineurin-like_PHP"/>
</dbReference>
<feature type="binding site" evidence="10">
    <location>
        <position position="49"/>
    </location>
    <ligand>
        <name>Mn(2+)</name>
        <dbReference type="ChEBI" id="CHEBI:29035"/>
        <label>1</label>
    </ligand>
</feature>
<evidence type="ECO:0000313" key="14">
    <source>
        <dbReference type="Proteomes" id="UP000030856"/>
    </source>
</evidence>
<dbReference type="InterPro" id="IPR029052">
    <property type="entry name" value="Metallo-depent_PP-like"/>
</dbReference>
<dbReference type="GeneID" id="86992693"/>
<dbReference type="Pfam" id="PF00149">
    <property type="entry name" value="Metallophos"/>
    <property type="match status" value="1"/>
</dbReference>
<evidence type="ECO:0000256" key="5">
    <source>
        <dbReference type="ARBA" id="ARBA00022723"/>
    </source>
</evidence>